<dbReference type="Proteomes" id="UP000694864">
    <property type="component" value="Chromosome 15"/>
</dbReference>
<dbReference type="InterPro" id="IPR026960">
    <property type="entry name" value="RVT-Znf"/>
</dbReference>
<protein>
    <submittedName>
        <fullName evidence="3">Uncharacterized protein LOC104748809</fullName>
    </submittedName>
</protein>
<dbReference type="RefSeq" id="XP_010468701.1">
    <property type="nucleotide sequence ID" value="XM_010470399.1"/>
</dbReference>
<accession>A0ABM0WBM5</accession>
<dbReference type="InterPro" id="IPR043502">
    <property type="entry name" value="DNA/RNA_pol_sf"/>
</dbReference>
<evidence type="ECO:0000313" key="2">
    <source>
        <dbReference type="Proteomes" id="UP000694864"/>
    </source>
</evidence>
<reference evidence="3" key="2">
    <citation type="submission" date="2025-08" db="UniProtKB">
        <authorList>
            <consortium name="RefSeq"/>
        </authorList>
    </citation>
    <scope>IDENTIFICATION</scope>
    <source>
        <tissue evidence="3">Leaf</tissue>
    </source>
</reference>
<dbReference type="PROSITE" id="PS50878">
    <property type="entry name" value="RT_POL"/>
    <property type="match status" value="1"/>
</dbReference>
<dbReference type="PANTHER" id="PTHR33116">
    <property type="entry name" value="REVERSE TRANSCRIPTASE ZINC-BINDING DOMAIN-CONTAINING PROTEIN-RELATED-RELATED"/>
    <property type="match status" value="1"/>
</dbReference>
<evidence type="ECO:0000259" key="1">
    <source>
        <dbReference type="PROSITE" id="PS50878"/>
    </source>
</evidence>
<organism evidence="2 3">
    <name type="scientific">Camelina sativa</name>
    <name type="common">False flax</name>
    <name type="synonym">Myagrum sativum</name>
    <dbReference type="NCBI Taxonomy" id="90675"/>
    <lineage>
        <taxon>Eukaryota</taxon>
        <taxon>Viridiplantae</taxon>
        <taxon>Streptophyta</taxon>
        <taxon>Embryophyta</taxon>
        <taxon>Tracheophyta</taxon>
        <taxon>Spermatophyta</taxon>
        <taxon>Magnoliopsida</taxon>
        <taxon>eudicotyledons</taxon>
        <taxon>Gunneridae</taxon>
        <taxon>Pentapetalae</taxon>
        <taxon>rosids</taxon>
        <taxon>malvids</taxon>
        <taxon>Brassicales</taxon>
        <taxon>Brassicaceae</taxon>
        <taxon>Camelineae</taxon>
        <taxon>Camelina</taxon>
    </lineage>
</organism>
<dbReference type="PANTHER" id="PTHR33116:SF86">
    <property type="entry name" value="REVERSE TRANSCRIPTASE DOMAIN-CONTAINING PROTEIN"/>
    <property type="match status" value="1"/>
</dbReference>
<dbReference type="SUPFAM" id="SSF56672">
    <property type="entry name" value="DNA/RNA polymerases"/>
    <property type="match status" value="1"/>
</dbReference>
<dbReference type="Pfam" id="PF00078">
    <property type="entry name" value="RVT_1"/>
    <property type="match status" value="1"/>
</dbReference>
<feature type="domain" description="Reverse transcriptase" evidence="1">
    <location>
        <begin position="1"/>
        <end position="214"/>
    </location>
</feature>
<gene>
    <name evidence="3" type="primary">LOC104748809</name>
</gene>
<evidence type="ECO:0000313" key="3">
    <source>
        <dbReference type="RefSeq" id="XP_010468701.1"/>
    </source>
</evidence>
<dbReference type="Pfam" id="PF13966">
    <property type="entry name" value="zf-RVT"/>
    <property type="match status" value="1"/>
</dbReference>
<dbReference type="GeneID" id="104748809"/>
<proteinExistence type="predicted"/>
<dbReference type="InterPro" id="IPR000477">
    <property type="entry name" value="RT_dom"/>
</dbReference>
<reference evidence="2" key="1">
    <citation type="journal article" date="2014" name="Nat. Commun.">
        <title>The emerging biofuel crop Camelina sativa retains a highly undifferentiated hexaploid genome structure.</title>
        <authorList>
            <person name="Kagale S."/>
            <person name="Koh C."/>
            <person name="Nixon J."/>
            <person name="Bollina V."/>
            <person name="Clarke W.E."/>
            <person name="Tuteja R."/>
            <person name="Spillane C."/>
            <person name="Robinson S.J."/>
            <person name="Links M.G."/>
            <person name="Clarke C."/>
            <person name="Higgins E.E."/>
            <person name="Huebert T."/>
            <person name="Sharpe A.G."/>
            <person name="Parkin I.A."/>
        </authorList>
    </citation>
    <scope>NUCLEOTIDE SEQUENCE [LARGE SCALE GENOMIC DNA]</scope>
    <source>
        <strain evidence="2">cv. DH55</strain>
    </source>
</reference>
<name>A0ABM0WBM5_CAMSA</name>
<keyword evidence="2" id="KW-1185">Reference proteome</keyword>
<sequence length="691" mass="78127">MAVKTDVSKAYDRVEWNFLETIMKVFGFSATWISWIMETVRSVEYAVLINGTPYGKVLPSCGIRQGDPLSPYLFILCADILSHLINSQVASGHLQGIKIGNGVPPITHLQFADDSLFFCRANKRNCQALKDAFDVYEYYSGQIINTSKSLITFGSRVHGSRQNALQQILNISNKGGGGKYLGLPEQFGRKKKEMFEYIVERVRQRTANWSGKFLSPAGKEVLLKSVAAAMPVYAMSCFKLPLGLISELESILMNFWWKKNASSRGISWIAWKRLQYSKKEGGLGFRNLAKFNDALLAKQAWRIIQYPNSLFAKVMKARYFPDNSVTDASAKKNQSYGWSSILVGLDLLKKGLRVAVGDGSTIRVNIDNVIADHPPRPICSMDPHTQCTLSAFIQSHGSVKSWNNHTAANILEPTDFDALMQIYIPQTPVMDKIIWHYNPSGVYTVRSGYWLATHDPSDMTPAPNIPHGSVESKNQIWKLKILPKIKHFLWNVLSKSLGTATRLVTRGVVIETICKRCKQSDETINHTLFTCPSLQTIWNLANLPLQNSFDITDHELNISYLLSLYKDSSLSLEQKLLPFWLIWNIWKGRNNFVFNNKEEDHQQTLSQAKADVSEWTRTLEMETRRMTISSHSVTNINWTRPAESMVKCNFDVSYTVGTKKTIGGWMVRNHLGTELFWGSSLLRAANSPLEV</sequence>